<gene>
    <name evidence="2" type="ORF">V474_10835</name>
</gene>
<proteinExistence type="predicted"/>
<dbReference type="PATRIC" id="fig|1114963.3.peg.1072"/>
<dbReference type="RefSeq" id="WP_059150410.1">
    <property type="nucleotide sequence ID" value="NZ_KQ130452.1"/>
</dbReference>
<dbReference type="InterPro" id="IPR029058">
    <property type="entry name" value="AB_hydrolase_fold"/>
</dbReference>
<dbReference type="Proteomes" id="UP000052268">
    <property type="component" value="Unassembled WGS sequence"/>
</dbReference>
<evidence type="ECO:0000259" key="1">
    <source>
        <dbReference type="Pfam" id="PF12697"/>
    </source>
</evidence>
<dbReference type="OrthoDB" id="249225at2"/>
<evidence type="ECO:0000313" key="2">
    <source>
        <dbReference type="EMBL" id="KMS59684.1"/>
    </source>
</evidence>
<organism evidence="2 3">
    <name type="scientific">Novosphingobium barchaimii LL02</name>
    <dbReference type="NCBI Taxonomy" id="1114963"/>
    <lineage>
        <taxon>Bacteria</taxon>
        <taxon>Pseudomonadati</taxon>
        <taxon>Pseudomonadota</taxon>
        <taxon>Alphaproteobacteria</taxon>
        <taxon>Sphingomonadales</taxon>
        <taxon>Sphingomonadaceae</taxon>
        <taxon>Novosphingobium</taxon>
    </lineage>
</organism>
<keyword evidence="3" id="KW-1185">Reference proteome</keyword>
<sequence length="258" mass="27228">MSRRHFTFLCGGDGLVATLDPAPGRTALLIVSGGNEVRAGAWNGQARFAARIAGQGFPVLRFDRRGVGDSEGVNAGFRSSADDLAAAARALRAQCPQVDRVVGLGNCDAASALMLAQGAGLDALVLSNPWTIEDDAEEAPAEVVRDHYRRRLADPAAIKRLLTGQVSLAKLARSLVSAMRPAPAAPDGLAAQMAQGIAGFAGDIRFLVAGRDRTGLAFLSRWDKADARIRTCAGATHSYVEPEAQDWLVEQVLEVLRG</sequence>
<dbReference type="InterPro" id="IPR017531">
    <property type="entry name" value="Hydrolase-1_PEP"/>
</dbReference>
<dbReference type="EMBL" id="JACU01000002">
    <property type="protein sequence ID" value="KMS59684.1"/>
    <property type="molecule type" value="Genomic_DNA"/>
</dbReference>
<protein>
    <submittedName>
        <fullName evidence="2">Esterase</fullName>
    </submittedName>
</protein>
<dbReference type="SUPFAM" id="SSF53474">
    <property type="entry name" value="alpha/beta-Hydrolases"/>
    <property type="match status" value="1"/>
</dbReference>
<dbReference type="InterPro" id="IPR000073">
    <property type="entry name" value="AB_hydrolase_1"/>
</dbReference>
<dbReference type="Gene3D" id="3.40.50.1820">
    <property type="entry name" value="alpha/beta hydrolase"/>
    <property type="match status" value="1"/>
</dbReference>
<dbReference type="Pfam" id="PF12697">
    <property type="entry name" value="Abhydrolase_6"/>
    <property type="match status" value="1"/>
</dbReference>
<name>A0A0J7Y6W0_9SPHN</name>
<evidence type="ECO:0000313" key="3">
    <source>
        <dbReference type="Proteomes" id="UP000052268"/>
    </source>
</evidence>
<accession>A0A0J7Y6W0</accession>
<reference evidence="2 3" key="1">
    <citation type="journal article" date="2015" name="G3 (Bethesda)">
        <title>Insights into Ongoing Evolution of the Hexachlorocyclohexane Catabolic Pathway from Comparative Genomics of Ten Sphingomonadaceae Strains.</title>
        <authorList>
            <person name="Pearce S.L."/>
            <person name="Oakeshott J.G."/>
            <person name="Pandey G."/>
        </authorList>
    </citation>
    <scope>NUCLEOTIDE SEQUENCE [LARGE SCALE GENOMIC DNA]</scope>
    <source>
        <strain evidence="2 3">LL02</strain>
    </source>
</reference>
<comment type="caution">
    <text evidence="2">The sequence shown here is derived from an EMBL/GenBank/DDBJ whole genome shotgun (WGS) entry which is preliminary data.</text>
</comment>
<dbReference type="AlphaFoldDB" id="A0A0J7Y6W0"/>
<feature type="domain" description="AB hydrolase-1" evidence="1">
    <location>
        <begin position="29"/>
        <end position="250"/>
    </location>
</feature>
<dbReference type="NCBIfam" id="TIGR03100">
    <property type="entry name" value="hydr1_PEP"/>
    <property type="match status" value="1"/>
</dbReference>